<dbReference type="STRING" id="169427.SAMN05192548_1010123"/>
<accession>A0A1M6NKF6</accession>
<sequence>MKRSYLKLGDKSSAGGVVAEGIPLMMHDGTELTFLGAVVVCPACRSTGVIAEKGPRWPDQLMGRRPALEGDICACKCYPPPVMIASQTDMTMSFESKELVSMGFSFNGSLLEAESTSEHWIRFALNDAGSCDGLRCRAHFADGSVEEGIFGFDDTVHFDRSNASTCQKIDVVLDDAQTSGQSVVGSILMAMVG</sequence>
<dbReference type="InterPro" id="IPR008727">
    <property type="entry name" value="PAAR_motif"/>
</dbReference>
<evidence type="ECO:0000313" key="1">
    <source>
        <dbReference type="EMBL" id="SHJ96179.1"/>
    </source>
</evidence>
<dbReference type="EMBL" id="FRAB01000010">
    <property type="protein sequence ID" value="SHJ96179.1"/>
    <property type="molecule type" value="Genomic_DNA"/>
</dbReference>
<reference evidence="1 2" key="1">
    <citation type="submission" date="2016-11" db="EMBL/GenBank/DDBJ databases">
        <authorList>
            <person name="Jaros S."/>
            <person name="Januszkiewicz K."/>
            <person name="Wedrychowicz H."/>
        </authorList>
    </citation>
    <scope>NUCLEOTIDE SEQUENCE [LARGE SCALE GENOMIC DNA]</scope>
    <source>
        <strain evidence="1 2">LMG 20594</strain>
    </source>
</reference>
<dbReference type="OrthoDB" id="8594232at2"/>
<dbReference type="AlphaFoldDB" id="A0A1M6NKF6"/>
<dbReference type="Proteomes" id="UP000184395">
    <property type="component" value="Unassembled WGS sequence"/>
</dbReference>
<evidence type="ECO:0000313" key="2">
    <source>
        <dbReference type="Proteomes" id="UP000184395"/>
    </source>
</evidence>
<name>A0A1M6NKF6_9BURK</name>
<dbReference type="Pfam" id="PF05488">
    <property type="entry name" value="PAAR_motif"/>
    <property type="match status" value="1"/>
</dbReference>
<dbReference type="CDD" id="cd14744">
    <property type="entry name" value="PAAR_CT_2"/>
    <property type="match status" value="1"/>
</dbReference>
<proteinExistence type="predicted"/>
<dbReference type="RefSeq" id="WP_073428768.1">
    <property type="nucleotide sequence ID" value="NZ_CADFGY010000008.1"/>
</dbReference>
<gene>
    <name evidence="1" type="ORF">SAMN05192548_1010123</name>
</gene>
<protein>
    <submittedName>
        <fullName evidence="1">PAAR motif-containing protein</fullName>
    </submittedName>
</protein>
<organism evidence="1 2">
    <name type="scientific">Paraburkholderia terricola</name>
    <dbReference type="NCBI Taxonomy" id="169427"/>
    <lineage>
        <taxon>Bacteria</taxon>
        <taxon>Pseudomonadati</taxon>
        <taxon>Pseudomonadota</taxon>
        <taxon>Betaproteobacteria</taxon>
        <taxon>Burkholderiales</taxon>
        <taxon>Burkholderiaceae</taxon>
        <taxon>Paraburkholderia</taxon>
    </lineage>
</organism>